<evidence type="ECO:0000256" key="7">
    <source>
        <dbReference type="ARBA" id="ARBA00022833"/>
    </source>
</evidence>
<dbReference type="InterPro" id="IPR024766">
    <property type="entry name" value="Znf_RING_H2"/>
</dbReference>
<keyword evidence="5 9" id="KW-0863">Zinc-finger</keyword>
<evidence type="ECO:0000256" key="1">
    <source>
        <dbReference type="ARBA" id="ARBA00000900"/>
    </source>
</evidence>
<name>A0A7N1A4D9_KALFE</name>
<feature type="transmembrane region" description="Helical" evidence="10">
    <location>
        <begin position="39"/>
        <end position="60"/>
    </location>
</feature>
<evidence type="ECO:0000256" key="5">
    <source>
        <dbReference type="ARBA" id="ARBA00022771"/>
    </source>
</evidence>
<keyword evidence="7" id="KW-0862">Zinc</keyword>
<dbReference type="SMART" id="SM00184">
    <property type="entry name" value="RING"/>
    <property type="match status" value="1"/>
</dbReference>
<comment type="catalytic activity">
    <reaction evidence="1">
        <text>S-ubiquitinyl-[E2 ubiquitin-conjugating enzyme]-L-cysteine + [acceptor protein]-L-lysine = [E2 ubiquitin-conjugating enzyme]-L-cysteine + N(6)-ubiquitinyl-[acceptor protein]-L-lysine.</text>
        <dbReference type="EC" id="2.3.2.27"/>
    </reaction>
</comment>
<proteinExistence type="inferred from homology"/>
<dbReference type="EnsemblPlants" id="Kaladp0080s0156.1.v1.1">
    <property type="protein sequence ID" value="Kaladp0080s0156.1.v1.1.CDS.1"/>
    <property type="gene ID" value="Kaladp0080s0156.v1.1"/>
</dbReference>
<accession>A0A7N1A4D9</accession>
<dbReference type="Gene3D" id="3.30.40.10">
    <property type="entry name" value="Zinc/RING finger domain, C3HC4 (zinc finger)"/>
    <property type="match status" value="1"/>
</dbReference>
<dbReference type="GO" id="GO:0008270">
    <property type="term" value="F:zinc ion binding"/>
    <property type="evidence" value="ECO:0007669"/>
    <property type="project" value="UniProtKB-KW"/>
</dbReference>
<evidence type="ECO:0000313" key="13">
    <source>
        <dbReference type="Proteomes" id="UP000594263"/>
    </source>
</evidence>
<dbReference type="InterPro" id="IPR001841">
    <property type="entry name" value="Znf_RING"/>
</dbReference>
<dbReference type="SUPFAM" id="SSF57850">
    <property type="entry name" value="RING/U-box"/>
    <property type="match status" value="1"/>
</dbReference>
<dbReference type="AlphaFoldDB" id="A0A7N1A4D9"/>
<evidence type="ECO:0000313" key="12">
    <source>
        <dbReference type="EnsemblPlants" id="Kaladp0080s0156.1.v1.1.CDS.1"/>
    </source>
</evidence>
<evidence type="ECO:0000256" key="2">
    <source>
        <dbReference type="ARBA" id="ARBA00004906"/>
    </source>
</evidence>
<dbReference type="Gramene" id="Kaladp0080s0156.1.v1.1">
    <property type="protein sequence ID" value="Kaladp0080s0156.1.v1.1.CDS.1"/>
    <property type="gene ID" value="Kaladp0080s0156.v1.1"/>
</dbReference>
<sequence length="169" mass="19089">MDRRRISISQVVAFLVLDATLSFLFGLRSGARLSLLDFILTQLALSLAYLLIAILVTWLLKLMTCDRQTTLLSDLIPWRRPRRPEHRSSGPSVRISRCKSVGPENPVMSCYIQSSENEASCAVCLKIFGEVDVCRVWGRCGHVFHEQCVEAWLSRKAVCPTCRGHVRIV</sequence>
<evidence type="ECO:0000256" key="9">
    <source>
        <dbReference type="PROSITE-ProRule" id="PRU00175"/>
    </source>
</evidence>
<keyword evidence="10" id="KW-0812">Transmembrane</keyword>
<dbReference type="Proteomes" id="UP000594263">
    <property type="component" value="Unplaced"/>
</dbReference>
<dbReference type="GO" id="GO:0061630">
    <property type="term" value="F:ubiquitin protein ligase activity"/>
    <property type="evidence" value="ECO:0007669"/>
    <property type="project" value="UniProtKB-EC"/>
</dbReference>
<dbReference type="PROSITE" id="PS50089">
    <property type="entry name" value="ZF_RING_2"/>
    <property type="match status" value="1"/>
</dbReference>
<keyword evidence="10" id="KW-0472">Membrane</keyword>
<keyword evidence="13" id="KW-1185">Reference proteome</keyword>
<dbReference type="InterPro" id="IPR013083">
    <property type="entry name" value="Znf_RING/FYVE/PHD"/>
</dbReference>
<dbReference type="InterPro" id="IPR053238">
    <property type="entry name" value="RING-H2_zinc_finger"/>
</dbReference>
<dbReference type="Pfam" id="PF12678">
    <property type="entry name" value="zf-rbx1"/>
    <property type="match status" value="1"/>
</dbReference>
<keyword evidence="4" id="KW-0479">Metal-binding</keyword>
<comment type="pathway">
    <text evidence="2">Protein modification; protein ubiquitination.</text>
</comment>
<evidence type="ECO:0000256" key="8">
    <source>
        <dbReference type="ARBA" id="ARBA00024209"/>
    </source>
</evidence>
<protein>
    <recommendedName>
        <fullName evidence="3">RING-type E3 ubiquitin transferase</fullName>
        <ecNumber evidence="3">2.3.2.27</ecNumber>
    </recommendedName>
</protein>
<organism evidence="12 13">
    <name type="scientific">Kalanchoe fedtschenkoi</name>
    <name type="common">Lavender scallops</name>
    <name type="synonym">South American air plant</name>
    <dbReference type="NCBI Taxonomy" id="63787"/>
    <lineage>
        <taxon>Eukaryota</taxon>
        <taxon>Viridiplantae</taxon>
        <taxon>Streptophyta</taxon>
        <taxon>Embryophyta</taxon>
        <taxon>Tracheophyta</taxon>
        <taxon>Spermatophyta</taxon>
        <taxon>Magnoliopsida</taxon>
        <taxon>eudicotyledons</taxon>
        <taxon>Gunneridae</taxon>
        <taxon>Pentapetalae</taxon>
        <taxon>Saxifragales</taxon>
        <taxon>Crassulaceae</taxon>
        <taxon>Kalanchoe</taxon>
    </lineage>
</organism>
<dbReference type="PANTHER" id="PTHR14155:SF627">
    <property type="entry name" value="OS06G0192800 PROTEIN"/>
    <property type="match status" value="1"/>
</dbReference>
<dbReference type="PANTHER" id="PTHR14155">
    <property type="entry name" value="RING FINGER DOMAIN-CONTAINING"/>
    <property type="match status" value="1"/>
</dbReference>
<evidence type="ECO:0000256" key="6">
    <source>
        <dbReference type="ARBA" id="ARBA00022786"/>
    </source>
</evidence>
<keyword evidence="10" id="KW-1133">Transmembrane helix</keyword>
<feature type="domain" description="RING-type" evidence="11">
    <location>
        <begin position="121"/>
        <end position="163"/>
    </location>
</feature>
<evidence type="ECO:0000259" key="11">
    <source>
        <dbReference type="PROSITE" id="PS50089"/>
    </source>
</evidence>
<reference evidence="12" key="1">
    <citation type="submission" date="2021-01" db="UniProtKB">
        <authorList>
            <consortium name="EnsemblPlants"/>
        </authorList>
    </citation>
    <scope>IDENTIFICATION</scope>
</reference>
<comment type="similarity">
    <text evidence="8">Belongs to the RING-type zinc finger family. ATL subfamily.</text>
</comment>
<keyword evidence="6" id="KW-0833">Ubl conjugation pathway</keyword>
<evidence type="ECO:0000256" key="3">
    <source>
        <dbReference type="ARBA" id="ARBA00012483"/>
    </source>
</evidence>
<evidence type="ECO:0000256" key="4">
    <source>
        <dbReference type="ARBA" id="ARBA00022723"/>
    </source>
</evidence>
<evidence type="ECO:0000256" key="10">
    <source>
        <dbReference type="SAM" id="Phobius"/>
    </source>
</evidence>
<dbReference type="EC" id="2.3.2.27" evidence="3"/>
<feature type="transmembrane region" description="Helical" evidence="10">
    <location>
        <begin position="7"/>
        <end position="27"/>
    </location>
</feature>